<dbReference type="Proteomes" id="UP000694843">
    <property type="component" value="Unplaced"/>
</dbReference>
<feature type="compositionally biased region" description="Basic and acidic residues" evidence="1">
    <location>
        <begin position="545"/>
        <end position="555"/>
    </location>
</feature>
<evidence type="ECO:0000313" key="3">
    <source>
        <dbReference type="RefSeq" id="XP_047739218.1"/>
    </source>
</evidence>
<dbReference type="AlphaFoldDB" id="A0A979FRG8"/>
<dbReference type="RefSeq" id="XP_047739218.1">
    <property type="nucleotide sequence ID" value="XM_047883262.1"/>
</dbReference>
<feature type="region of interest" description="Disordered" evidence="1">
    <location>
        <begin position="509"/>
        <end position="555"/>
    </location>
</feature>
<accession>A0A979FRG8</accession>
<feature type="compositionally biased region" description="Polar residues" evidence="1">
    <location>
        <begin position="516"/>
        <end position="534"/>
    </location>
</feature>
<dbReference type="OrthoDB" id="6375801at2759"/>
<evidence type="ECO:0000313" key="2">
    <source>
        <dbReference type="Proteomes" id="UP000694843"/>
    </source>
</evidence>
<proteinExistence type="predicted"/>
<sequence length="1048" mass="117435">MLGLSVSGVAADIARREKRRLQYYKMKNDPHFVARRTEYRKKYRMRRKLLTKTYGHPTFKAAAAAAATSSPVWHADSSSESSLGVNSAQVSDPQTFTSMSNSLHFLNPNAGSLGEETFLAQLPISGVNGLSHEGSSTPAVPRDAPDTCQDHLEHSEGKMVGSHTLNSSHIRTTKSRPMNLLRHLYRPAPPKAVNVDSPCTGNNLRGFNFPIKRKSDTVSIDKYLKSQRMCKRTTSKLIYYQSVIRRDRAIIAYLKEELERLGQNSDVSMFKLPDYRLKRLDNPAEDVIIDVDSAEDKTYRRYVEEVLNNPNLNESLLSGKLKSESCTARLDDGNKSPLDTLSQTANCSSHSTLQIENDSCGATPVLVNGERIKNPSSVENKMISAISTCPQTTHMIAKSLPKKAQKKSVHLAIVKLKKATVSNSACSSDTVTYEVTKKRQVAVKSTRGNVPRIKPRSKIKIDAPITTPTSYNTNPIQSFSYDDLESLRLSAIREGQAFARLRAKMNLSSDPLPEIHSTNPLVNSKTSHQPVNEGSTKRKASTSPSEKKKQNLKKIPLELRDEDYVPEVSVRLSSPVVSNEDVQVRDNDIYDIFLKCRAESLSETLGVCDIKFVPPNLREKVLKFVEDSTYLERTLYNCSNTEEGASADAELGDGKEATQLGLYRDQFIGLLHQRFLATHAVDCNLEMFAKCLPHSMVRKSAIARGFSSCLTCGSAEILFENLVEHNVIHFKGDFETTLVDKKLRASLMASLDRVSDPDRQVSCLTWMKSMKGNFARSLKSVQETAGDLISSFKDALARLDEHLDGVNIKYCVMRAALARCQLKLDEAMVHVTWCENPKVYSRSPGNHITVDQNISILSGYVWTAEKEYSFTSLSDQRDHSTSVLWSHLQEALSDVVLMGYTKLFVVSDPPINQFRNKVNFYYMNEFAVKNNAQIRWLFSASYHTYLTADVTGLYVKELIEKTTHSNVKKFGHNYHQSAAEIISMLRPLTDTRFYLATKEDIDANVSSLPYLQSIKGTQTFAEVLIAPGKFYVKLNSADEHWTKVLVVF</sequence>
<name>A0A979FRG8_HYAAZ</name>
<protein>
    <submittedName>
        <fullName evidence="3">Uncharacterized protein LOC108683002 isoform X1</fullName>
    </submittedName>
</protein>
<dbReference type="GeneID" id="108683002"/>
<reference evidence="3" key="1">
    <citation type="submission" date="2025-08" db="UniProtKB">
        <authorList>
            <consortium name="RefSeq"/>
        </authorList>
    </citation>
    <scope>IDENTIFICATION</scope>
    <source>
        <tissue evidence="3">Whole organism</tissue>
    </source>
</reference>
<evidence type="ECO:0000256" key="1">
    <source>
        <dbReference type="SAM" id="MobiDB-lite"/>
    </source>
</evidence>
<organism evidence="2 3">
    <name type="scientific">Hyalella azteca</name>
    <name type="common">Amphipod</name>
    <dbReference type="NCBI Taxonomy" id="294128"/>
    <lineage>
        <taxon>Eukaryota</taxon>
        <taxon>Metazoa</taxon>
        <taxon>Ecdysozoa</taxon>
        <taxon>Arthropoda</taxon>
        <taxon>Crustacea</taxon>
        <taxon>Multicrustacea</taxon>
        <taxon>Malacostraca</taxon>
        <taxon>Eumalacostraca</taxon>
        <taxon>Peracarida</taxon>
        <taxon>Amphipoda</taxon>
        <taxon>Senticaudata</taxon>
        <taxon>Talitrida</taxon>
        <taxon>Talitroidea</taxon>
        <taxon>Hyalellidae</taxon>
        <taxon>Hyalella</taxon>
    </lineage>
</organism>
<keyword evidence="2" id="KW-1185">Reference proteome</keyword>
<gene>
    <name evidence="3" type="primary">LOC108683002</name>
</gene>